<evidence type="ECO:0000313" key="18">
    <source>
        <dbReference type="Proteomes" id="UP000319732"/>
    </source>
</evidence>
<dbReference type="Pfam" id="PF00725">
    <property type="entry name" value="3HCDH"/>
    <property type="match status" value="2"/>
</dbReference>
<feature type="domain" description="3-hydroxyacyl-CoA dehydrogenase C-terminal" evidence="15">
    <location>
        <begin position="481"/>
        <end position="574"/>
    </location>
</feature>
<feature type="domain" description="3-hydroxyacyl-CoA dehydrogenase C-terminal" evidence="15">
    <location>
        <begin position="608"/>
        <end position="697"/>
    </location>
</feature>
<evidence type="ECO:0000256" key="11">
    <source>
        <dbReference type="ARBA" id="ARBA00023239"/>
    </source>
</evidence>
<keyword evidence="9" id="KW-0576">Peroxisome</keyword>
<dbReference type="UniPathway" id="UPA00659"/>
<dbReference type="PANTHER" id="PTHR23309">
    <property type="entry name" value="3-HYDROXYACYL-COA DEHYROGENASE"/>
    <property type="match status" value="1"/>
</dbReference>
<dbReference type="Gene3D" id="3.90.226.10">
    <property type="entry name" value="2-enoyl-CoA Hydratase, Chain A, domain 1"/>
    <property type="match status" value="1"/>
</dbReference>
<keyword evidence="10" id="KW-0413">Isomerase</keyword>
<evidence type="ECO:0000256" key="9">
    <source>
        <dbReference type="ARBA" id="ARBA00023140"/>
    </source>
</evidence>
<organism evidence="17 18">
    <name type="scientific">Exilibacterium tricleocarpae</name>
    <dbReference type="NCBI Taxonomy" id="2591008"/>
    <lineage>
        <taxon>Bacteria</taxon>
        <taxon>Pseudomonadati</taxon>
        <taxon>Pseudomonadota</taxon>
        <taxon>Gammaproteobacteria</taxon>
        <taxon>Cellvibrionales</taxon>
        <taxon>Cellvibrionaceae</taxon>
        <taxon>Exilibacterium</taxon>
    </lineage>
</organism>
<dbReference type="GO" id="GO:0003857">
    <property type="term" value="F:(3S)-3-hydroxyacyl-CoA dehydrogenase (NAD+) activity"/>
    <property type="evidence" value="ECO:0007669"/>
    <property type="project" value="UniProtKB-EC"/>
</dbReference>
<evidence type="ECO:0000256" key="12">
    <source>
        <dbReference type="ARBA" id="ARBA00023268"/>
    </source>
</evidence>
<dbReference type="SUPFAM" id="SSF48179">
    <property type="entry name" value="6-phosphogluconate dehydrogenase C-terminal domain-like"/>
    <property type="match status" value="2"/>
</dbReference>
<evidence type="ECO:0000256" key="7">
    <source>
        <dbReference type="ARBA" id="ARBA00023027"/>
    </source>
</evidence>
<feature type="domain" description="3-hydroxyacyl-CoA dehydrogenase NAD binding" evidence="16">
    <location>
        <begin position="300"/>
        <end position="477"/>
    </location>
</feature>
<evidence type="ECO:0000259" key="16">
    <source>
        <dbReference type="Pfam" id="PF02737"/>
    </source>
</evidence>
<comment type="subcellular location">
    <subcellularLocation>
        <location evidence="1">Peroxisome</location>
    </subcellularLocation>
</comment>
<protein>
    <submittedName>
        <fullName evidence="17">3-hydroxyacyl-CoA dehydrogenase</fullName>
    </submittedName>
</protein>
<comment type="similarity">
    <text evidence="3">In the N-terminal section; belongs to the enoyl-CoA hydratase/isomerase family.</text>
</comment>
<keyword evidence="5" id="KW-0442">Lipid degradation</keyword>
<dbReference type="InterPro" id="IPR029045">
    <property type="entry name" value="ClpP/crotonase-like_dom_sf"/>
</dbReference>
<dbReference type="PROSITE" id="PS00166">
    <property type="entry name" value="ENOYL_COA_HYDRATASE"/>
    <property type="match status" value="1"/>
</dbReference>
<comment type="pathway">
    <text evidence="2">Lipid metabolism; fatty acid beta-oxidation.</text>
</comment>
<dbReference type="SUPFAM" id="SSF51735">
    <property type="entry name" value="NAD(P)-binding Rossmann-fold domains"/>
    <property type="match status" value="1"/>
</dbReference>
<evidence type="ECO:0000259" key="15">
    <source>
        <dbReference type="Pfam" id="PF00725"/>
    </source>
</evidence>
<evidence type="ECO:0000256" key="5">
    <source>
        <dbReference type="ARBA" id="ARBA00022963"/>
    </source>
</evidence>
<dbReference type="AlphaFoldDB" id="A0A545U9D9"/>
<evidence type="ECO:0000256" key="10">
    <source>
        <dbReference type="ARBA" id="ARBA00023235"/>
    </source>
</evidence>
<comment type="catalytic activity">
    <reaction evidence="13">
        <text>a (3S)-3-hydroxyacyl-CoA + NAD(+) = a 3-oxoacyl-CoA + NADH + H(+)</text>
        <dbReference type="Rhea" id="RHEA:22432"/>
        <dbReference type="ChEBI" id="CHEBI:15378"/>
        <dbReference type="ChEBI" id="CHEBI:57318"/>
        <dbReference type="ChEBI" id="CHEBI:57540"/>
        <dbReference type="ChEBI" id="CHEBI:57945"/>
        <dbReference type="ChEBI" id="CHEBI:90726"/>
        <dbReference type="EC" id="1.1.1.35"/>
    </reaction>
</comment>
<evidence type="ECO:0000256" key="13">
    <source>
        <dbReference type="ARBA" id="ARBA00049556"/>
    </source>
</evidence>
<evidence type="ECO:0000256" key="3">
    <source>
        <dbReference type="ARBA" id="ARBA00008750"/>
    </source>
</evidence>
<dbReference type="FunFam" id="3.40.50.720:FF:000009">
    <property type="entry name" value="Fatty oxidation complex, alpha subunit"/>
    <property type="match status" value="1"/>
</dbReference>
<dbReference type="InterPro" id="IPR001753">
    <property type="entry name" value="Enoyl-CoA_hydra/iso"/>
</dbReference>
<dbReference type="CDD" id="cd06558">
    <property type="entry name" value="crotonase-like"/>
    <property type="match status" value="1"/>
</dbReference>
<dbReference type="Pfam" id="PF00378">
    <property type="entry name" value="ECH_1"/>
    <property type="match status" value="1"/>
</dbReference>
<dbReference type="InterPro" id="IPR036291">
    <property type="entry name" value="NAD(P)-bd_dom_sf"/>
</dbReference>
<reference evidence="17 18" key="1">
    <citation type="submission" date="2019-06" db="EMBL/GenBank/DDBJ databases">
        <title>Whole genome sequence for Cellvibrionaceae sp. R142.</title>
        <authorList>
            <person name="Wang G."/>
        </authorList>
    </citation>
    <scope>NUCLEOTIDE SEQUENCE [LARGE SCALE GENOMIC DNA]</scope>
    <source>
        <strain evidence="17 18">R142</strain>
    </source>
</reference>
<dbReference type="Gene3D" id="3.40.50.720">
    <property type="entry name" value="NAD(P)-binding Rossmann-like Domain"/>
    <property type="match status" value="1"/>
</dbReference>
<evidence type="ECO:0000313" key="17">
    <source>
        <dbReference type="EMBL" id="TQV86088.1"/>
    </source>
</evidence>
<dbReference type="PANTHER" id="PTHR23309:SF51">
    <property type="entry name" value="3-HYDROXYACYL-COA DEHYDROGENASE-RELATED"/>
    <property type="match status" value="1"/>
</dbReference>
<dbReference type="SUPFAM" id="SSF52096">
    <property type="entry name" value="ClpP/crotonase"/>
    <property type="match status" value="1"/>
</dbReference>
<dbReference type="RefSeq" id="WP_142902240.1">
    <property type="nucleotide sequence ID" value="NZ_ML660087.1"/>
</dbReference>
<comment type="similarity">
    <text evidence="14">Belongs to the enoyl-CoA hydratase/isomerase family.</text>
</comment>
<keyword evidence="11" id="KW-0456">Lyase</keyword>
<keyword evidence="8" id="KW-0443">Lipid metabolism</keyword>
<dbReference type="InterPro" id="IPR006176">
    <property type="entry name" value="3-OHacyl-CoA_DH_NAD-bd"/>
</dbReference>
<evidence type="ECO:0000256" key="14">
    <source>
        <dbReference type="RuleBase" id="RU003707"/>
    </source>
</evidence>
<keyword evidence="6" id="KW-0560">Oxidoreductase</keyword>
<keyword evidence="18" id="KW-1185">Reference proteome</keyword>
<accession>A0A545U9D9</accession>
<dbReference type="OrthoDB" id="5389341at2"/>
<keyword evidence="4" id="KW-0276">Fatty acid metabolism</keyword>
<dbReference type="InterPro" id="IPR018376">
    <property type="entry name" value="Enoyl-CoA_hyd/isom_CS"/>
</dbReference>
<dbReference type="EMBL" id="VHSG01000002">
    <property type="protein sequence ID" value="TQV86088.1"/>
    <property type="molecule type" value="Genomic_DNA"/>
</dbReference>
<dbReference type="InterPro" id="IPR006108">
    <property type="entry name" value="3HC_DH_C"/>
</dbReference>
<gene>
    <name evidence="17" type="ORF">FKG94_00570</name>
</gene>
<keyword evidence="12" id="KW-0511">Multifunctional enzyme</keyword>
<dbReference type="Pfam" id="PF02737">
    <property type="entry name" value="3HCDH_N"/>
    <property type="match status" value="1"/>
</dbReference>
<dbReference type="Gene3D" id="1.10.1040.50">
    <property type="match status" value="1"/>
</dbReference>
<dbReference type="Proteomes" id="UP000319732">
    <property type="component" value="Unassembled WGS sequence"/>
</dbReference>
<dbReference type="GO" id="GO:0016853">
    <property type="term" value="F:isomerase activity"/>
    <property type="evidence" value="ECO:0007669"/>
    <property type="project" value="UniProtKB-KW"/>
</dbReference>
<sequence>MSAPTHYATHANIAVITMDSPPVNGLGHALRRSLLDDFERALADDGIAAIVIASAGKLFCGGADISEFGGDSALREPNLPQVLNRLEESPKPVVAAVNGMALGGGMELALVCDYRFAGAAARFGLPEVNLGILPGAGGTQRLPRLAGVPLALEMITSGRPISVDKAQQAGLVDRRHNDTGEFLDAAITYAAELVDSGASVHSCATLSVDTTDLPDNFFADFRRSIARRTRGLYAPERCIQAVEAACTLPLAEGLQREGELFIECMNTPQARAQQHLFFAERAATKVPGVDPKTPVRNIEKVAVIGSGTMGGGIAMNFLNAGIPVTVLDLNAEALERGAEVIRNNYAITAKKGKLTEAQVEQRMELLTTTTEYASIAGVDLVIEAVFENMDIKKKVFTTLDEVCKPGAILATNTSTLDVDEIAAVTKRPQDVIGLHFFSPANVMRLLEIVRGKATADDVIVTSIKMAQAIKKIPVVVGVCFGFVGNRMLEPYSREASRLLLEGATPAQVDRVLYDFGLAMGIFSMGDLAGIDVSFLVREGIRDQIAHDPGYQKISDKLYALGRYGQKTGRGFYIYEGRERQEDPEVVTLAEEIAAELGIERREISDQEILERTIYMLINEGAQILDEGIAYRSSDCDIVYCNGYGFPIGRGGPMQYADEIGLDTVLAAIEKYRQQLGAYGEMWFKPAPLLQRLVKEGKQFKQYTVKS</sequence>
<dbReference type="FunFam" id="1.10.1040.50:FF:000006">
    <property type="entry name" value="Peroxisomal bifunctional enzyme"/>
    <property type="match status" value="1"/>
</dbReference>
<evidence type="ECO:0000256" key="4">
    <source>
        <dbReference type="ARBA" id="ARBA00022832"/>
    </source>
</evidence>
<comment type="caution">
    <text evidence="17">The sequence shown here is derived from an EMBL/GenBank/DDBJ whole genome shotgun (WGS) entry which is preliminary data.</text>
</comment>
<keyword evidence="7" id="KW-0520">NAD</keyword>
<dbReference type="GO" id="GO:0004300">
    <property type="term" value="F:enoyl-CoA hydratase activity"/>
    <property type="evidence" value="ECO:0007669"/>
    <property type="project" value="UniProtKB-ARBA"/>
</dbReference>
<dbReference type="InterPro" id="IPR008927">
    <property type="entry name" value="6-PGluconate_DH-like_C_sf"/>
</dbReference>
<evidence type="ECO:0000256" key="1">
    <source>
        <dbReference type="ARBA" id="ARBA00004275"/>
    </source>
</evidence>
<dbReference type="GO" id="GO:0070403">
    <property type="term" value="F:NAD+ binding"/>
    <property type="evidence" value="ECO:0007669"/>
    <property type="project" value="InterPro"/>
</dbReference>
<evidence type="ECO:0000256" key="8">
    <source>
        <dbReference type="ARBA" id="ARBA00023098"/>
    </source>
</evidence>
<evidence type="ECO:0000256" key="2">
    <source>
        <dbReference type="ARBA" id="ARBA00005005"/>
    </source>
</evidence>
<evidence type="ECO:0000256" key="6">
    <source>
        <dbReference type="ARBA" id="ARBA00023002"/>
    </source>
</evidence>
<proteinExistence type="inferred from homology"/>
<name>A0A545U9D9_9GAMM</name>
<dbReference type="GO" id="GO:0006635">
    <property type="term" value="P:fatty acid beta-oxidation"/>
    <property type="evidence" value="ECO:0007669"/>
    <property type="project" value="UniProtKB-UniPathway"/>
</dbReference>